<protein>
    <submittedName>
        <fullName evidence="1">Uncharacterized protein</fullName>
    </submittedName>
</protein>
<name>S8DF85_9LAMI</name>
<evidence type="ECO:0000313" key="2">
    <source>
        <dbReference type="Proteomes" id="UP000015453"/>
    </source>
</evidence>
<dbReference type="AlphaFoldDB" id="S8DF85"/>
<comment type="caution">
    <text evidence="1">The sequence shown here is derived from an EMBL/GenBank/DDBJ whole genome shotgun (WGS) entry which is preliminary data.</text>
</comment>
<gene>
    <name evidence="1" type="ORF">M569_13369</name>
</gene>
<sequence>MDKIFNFSTREWWNWPCQNSALEYNTEGIPEGATNSMFDDTKTPIKACCDLPHRVISKDFRGKEEEEEEEEPPYCSHVKRRRVLHLEPEFLDPSPSNDDIFLRSKEKMDCIEDDLTEWVAGFTECSNDELLPDPSSEGWISSCFNDDDLQISAQDL</sequence>
<organism evidence="1 2">
    <name type="scientific">Genlisea aurea</name>
    <dbReference type="NCBI Taxonomy" id="192259"/>
    <lineage>
        <taxon>Eukaryota</taxon>
        <taxon>Viridiplantae</taxon>
        <taxon>Streptophyta</taxon>
        <taxon>Embryophyta</taxon>
        <taxon>Tracheophyta</taxon>
        <taxon>Spermatophyta</taxon>
        <taxon>Magnoliopsida</taxon>
        <taxon>eudicotyledons</taxon>
        <taxon>Gunneridae</taxon>
        <taxon>Pentapetalae</taxon>
        <taxon>asterids</taxon>
        <taxon>lamiids</taxon>
        <taxon>Lamiales</taxon>
        <taxon>Lentibulariaceae</taxon>
        <taxon>Genlisea</taxon>
    </lineage>
</organism>
<dbReference type="EMBL" id="AUSU01006858">
    <property type="protein sequence ID" value="EPS61428.1"/>
    <property type="molecule type" value="Genomic_DNA"/>
</dbReference>
<dbReference type="Proteomes" id="UP000015453">
    <property type="component" value="Unassembled WGS sequence"/>
</dbReference>
<keyword evidence="2" id="KW-1185">Reference proteome</keyword>
<accession>S8DF85</accession>
<proteinExistence type="predicted"/>
<evidence type="ECO:0000313" key="1">
    <source>
        <dbReference type="EMBL" id="EPS61428.1"/>
    </source>
</evidence>
<reference evidence="1 2" key="1">
    <citation type="journal article" date="2013" name="BMC Genomics">
        <title>The miniature genome of a carnivorous plant Genlisea aurea contains a low number of genes and short non-coding sequences.</title>
        <authorList>
            <person name="Leushkin E.V."/>
            <person name="Sutormin R.A."/>
            <person name="Nabieva E.R."/>
            <person name="Penin A.A."/>
            <person name="Kondrashov A.S."/>
            <person name="Logacheva M.D."/>
        </authorList>
    </citation>
    <scope>NUCLEOTIDE SEQUENCE [LARGE SCALE GENOMIC DNA]</scope>
</reference>